<dbReference type="InterPro" id="IPR021682">
    <property type="entry name" value="DUF2933"/>
</dbReference>
<keyword evidence="2" id="KW-0472">Membrane</keyword>
<comment type="caution">
    <text evidence="3">The sequence shown here is derived from an EMBL/GenBank/DDBJ whole genome shotgun (WGS) entry which is preliminary data.</text>
</comment>
<dbReference type="RefSeq" id="WP_193863531.1">
    <property type="nucleotide sequence ID" value="NZ_JADDUM010000036.1"/>
</dbReference>
<evidence type="ECO:0000256" key="2">
    <source>
        <dbReference type="SAM" id="Phobius"/>
    </source>
</evidence>
<feature type="region of interest" description="Disordered" evidence="1">
    <location>
        <begin position="66"/>
        <end position="87"/>
    </location>
</feature>
<evidence type="ECO:0000313" key="3">
    <source>
        <dbReference type="EMBL" id="MBE8590492.1"/>
    </source>
</evidence>
<dbReference type="EMBL" id="JADDUM010000036">
    <property type="protein sequence ID" value="MBE8590492.1"/>
    <property type="molecule type" value="Genomic_DNA"/>
</dbReference>
<evidence type="ECO:0000256" key="1">
    <source>
        <dbReference type="SAM" id="MobiDB-lite"/>
    </source>
</evidence>
<reference evidence="3 4" key="1">
    <citation type="submission" date="2020-10" db="EMBL/GenBank/DDBJ databases">
        <title>The draft genomes of Cyclamen pathogen Pseudomonas sp.</title>
        <authorList>
            <person name="Fujikawa T."/>
            <person name="Sawada H."/>
        </authorList>
    </citation>
    <scope>NUCLEOTIDE SEQUENCE [LARGE SCALE GENOMIC DNA]</scope>
    <source>
        <strain evidence="3 4">MAFF 301449</strain>
    </source>
</reference>
<keyword evidence="2" id="KW-1133">Transmembrane helix</keyword>
<dbReference type="Proteomes" id="UP000613075">
    <property type="component" value="Unassembled WGS sequence"/>
</dbReference>
<keyword evidence="2" id="KW-0812">Transmembrane</keyword>
<protein>
    <submittedName>
        <fullName evidence="3">DUF2933 domain-containing protein</fullName>
    </submittedName>
</protein>
<evidence type="ECO:0000313" key="4">
    <source>
        <dbReference type="Proteomes" id="UP000613075"/>
    </source>
</evidence>
<proteinExistence type="predicted"/>
<organism evidence="3 4">
    <name type="scientific">Pseudomonas cyclaminis</name>
    <dbReference type="NCBI Taxonomy" id="2781239"/>
    <lineage>
        <taxon>Bacteria</taxon>
        <taxon>Pseudomonadati</taxon>
        <taxon>Pseudomonadota</taxon>
        <taxon>Gammaproteobacteria</taxon>
        <taxon>Pseudomonadales</taxon>
        <taxon>Pseudomonadaceae</taxon>
        <taxon>Pseudomonas</taxon>
    </lineage>
</organism>
<name>A0ABR9SNM4_9PSED</name>
<feature type="transmembrane region" description="Helical" evidence="2">
    <location>
        <begin position="43"/>
        <end position="61"/>
    </location>
</feature>
<accession>A0ABR9SNM4</accession>
<sequence>MNNHQHPDGNTTAPFWRRKTGVVLIMLIAIGAFYVLREHFSHVYPFWPYLILLICPLMHFFGHGHGHGHGGHSHGDQTATNKDEKGK</sequence>
<feature type="transmembrane region" description="Helical" evidence="2">
    <location>
        <begin position="20"/>
        <end position="36"/>
    </location>
</feature>
<dbReference type="Pfam" id="PF11666">
    <property type="entry name" value="DUF2933"/>
    <property type="match status" value="1"/>
</dbReference>
<keyword evidence="4" id="KW-1185">Reference proteome</keyword>
<gene>
    <name evidence="3" type="ORF">IQK56_05890</name>
</gene>